<evidence type="ECO:0000313" key="10">
    <source>
        <dbReference type="Proteomes" id="UP000761411"/>
    </source>
</evidence>
<keyword evidence="2 6" id="KW-0805">Transcription regulation</keyword>
<dbReference type="PANTHER" id="PTHR43133:SF8">
    <property type="entry name" value="RNA POLYMERASE SIGMA FACTOR HI_1459-RELATED"/>
    <property type="match status" value="1"/>
</dbReference>
<evidence type="ECO:0000256" key="1">
    <source>
        <dbReference type="ARBA" id="ARBA00010641"/>
    </source>
</evidence>
<dbReference type="GO" id="GO:0006352">
    <property type="term" value="P:DNA-templated transcription initiation"/>
    <property type="evidence" value="ECO:0007669"/>
    <property type="project" value="InterPro"/>
</dbReference>
<gene>
    <name evidence="9" type="ORF">DYI25_07800</name>
</gene>
<evidence type="ECO:0000256" key="2">
    <source>
        <dbReference type="ARBA" id="ARBA00023015"/>
    </source>
</evidence>
<dbReference type="SUPFAM" id="SSF88946">
    <property type="entry name" value="Sigma2 domain of RNA polymerase sigma factors"/>
    <property type="match status" value="1"/>
</dbReference>
<sequence>MGSKRQDINEIYDLYYRDVYHFALYFTNNKQEAEDITQETFIKIMNSIGSLKDQTKLKTWILSITKNTAMDLHRKRKFVSLFPDWAIGKDKDSDTPEDRLIRKGEWTELQSALLKLKQQYRTVVILRGLKESSIKETAEILGCSEAKVRVDYHRALQLLKKQVLSNNEGWELRDGQS</sequence>
<dbReference type="InterPro" id="IPR000838">
    <property type="entry name" value="RNA_pol_sigma70_ECF_CS"/>
</dbReference>
<dbReference type="AlphaFoldDB" id="A0A944GXE3"/>
<reference evidence="9 10" key="1">
    <citation type="journal article" date="2021" name="Microorganisms">
        <title>Bacterial Dimethylsulfoniopropionate Biosynthesis in the East China Sea.</title>
        <authorList>
            <person name="Liu J."/>
            <person name="Zhang Y."/>
            <person name="Liu J."/>
            <person name="Zhong H."/>
            <person name="Williams B.T."/>
            <person name="Zheng Y."/>
            <person name="Curson A.R.J."/>
            <person name="Sun C."/>
            <person name="Sun H."/>
            <person name="Song D."/>
            <person name="Wagner Mackenzie B."/>
            <person name="Bermejo Martinez A."/>
            <person name="Todd J.D."/>
            <person name="Zhang X.H."/>
        </authorList>
    </citation>
    <scope>NUCLEOTIDE SEQUENCE [LARGE SCALE GENOMIC DNA]</scope>
    <source>
        <strain evidence="9 10">ESS08</strain>
    </source>
</reference>
<evidence type="ECO:0000259" key="8">
    <source>
        <dbReference type="Pfam" id="PF08281"/>
    </source>
</evidence>
<dbReference type="InterPro" id="IPR039425">
    <property type="entry name" value="RNA_pol_sigma-70-like"/>
</dbReference>
<dbReference type="PANTHER" id="PTHR43133">
    <property type="entry name" value="RNA POLYMERASE ECF-TYPE SIGMA FACTO"/>
    <property type="match status" value="1"/>
</dbReference>
<dbReference type="InterPro" id="IPR014284">
    <property type="entry name" value="RNA_pol_sigma-70_dom"/>
</dbReference>
<dbReference type="SUPFAM" id="SSF88659">
    <property type="entry name" value="Sigma3 and sigma4 domains of RNA polymerase sigma factors"/>
    <property type="match status" value="1"/>
</dbReference>
<dbReference type="Proteomes" id="UP000761411">
    <property type="component" value="Unassembled WGS sequence"/>
</dbReference>
<evidence type="ECO:0000256" key="5">
    <source>
        <dbReference type="ARBA" id="ARBA00023163"/>
    </source>
</evidence>
<dbReference type="InterPro" id="IPR007627">
    <property type="entry name" value="RNA_pol_sigma70_r2"/>
</dbReference>
<evidence type="ECO:0000256" key="4">
    <source>
        <dbReference type="ARBA" id="ARBA00023125"/>
    </source>
</evidence>
<dbReference type="InterPro" id="IPR013249">
    <property type="entry name" value="RNA_pol_sigma70_r4_t2"/>
</dbReference>
<dbReference type="InterPro" id="IPR013325">
    <property type="entry name" value="RNA_pol_sigma_r2"/>
</dbReference>
<organism evidence="9 10">
    <name type="scientific">Mesobacillus boroniphilus</name>
    <dbReference type="NCBI Taxonomy" id="308892"/>
    <lineage>
        <taxon>Bacteria</taxon>
        <taxon>Bacillati</taxon>
        <taxon>Bacillota</taxon>
        <taxon>Bacilli</taxon>
        <taxon>Bacillales</taxon>
        <taxon>Bacillaceae</taxon>
        <taxon>Mesobacillus</taxon>
    </lineage>
</organism>
<dbReference type="Pfam" id="PF04542">
    <property type="entry name" value="Sigma70_r2"/>
    <property type="match status" value="1"/>
</dbReference>
<comment type="similarity">
    <text evidence="1 6">Belongs to the sigma-70 factor family. ECF subfamily.</text>
</comment>
<keyword evidence="10" id="KW-1185">Reference proteome</keyword>
<dbReference type="Gene3D" id="1.10.1740.10">
    <property type="match status" value="1"/>
</dbReference>
<dbReference type="PROSITE" id="PS01063">
    <property type="entry name" value="SIGMA70_ECF"/>
    <property type="match status" value="1"/>
</dbReference>
<keyword evidence="5 6" id="KW-0804">Transcription</keyword>
<dbReference type="InterPro" id="IPR013324">
    <property type="entry name" value="RNA_pol_sigma_r3/r4-like"/>
</dbReference>
<evidence type="ECO:0000256" key="6">
    <source>
        <dbReference type="RuleBase" id="RU000716"/>
    </source>
</evidence>
<accession>A0A944GXE3</accession>
<protein>
    <recommendedName>
        <fullName evidence="6">RNA polymerase sigma factor</fullName>
    </recommendedName>
</protein>
<comment type="caution">
    <text evidence="9">The sequence shown here is derived from an EMBL/GenBank/DDBJ whole genome shotgun (WGS) entry which is preliminary data.</text>
</comment>
<dbReference type="Gene3D" id="1.10.10.10">
    <property type="entry name" value="Winged helix-like DNA-binding domain superfamily/Winged helix DNA-binding domain"/>
    <property type="match status" value="1"/>
</dbReference>
<dbReference type="GO" id="GO:0003677">
    <property type="term" value="F:DNA binding"/>
    <property type="evidence" value="ECO:0007669"/>
    <property type="project" value="UniProtKB-KW"/>
</dbReference>
<evidence type="ECO:0000259" key="7">
    <source>
        <dbReference type="Pfam" id="PF04542"/>
    </source>
</evidence>
<feature type="domain" description="RNA polymerase sigma-70 region 2" evidence="7">
    <location>
        <begin position="12"/>
        <end position="77"/>
    </location>
</feature>
<dbReference type="InterPro" id="IPR036388">
    <property type="entry name" value="WH-like_DNA-bd_sf"/>
</dbReference>
<keyword evidence="4 6" id="KW-0238">DNA-binding</keyword>
<feature type="domain" description="RNA polymerase sigma factor 70 region 4 type 2" evidence="8">
    <location>
        <begin position="108"/>
        <end position="159"/>
    </location>
</feature>
<dbReference type="EMBL" id="QTKX01000001">
    <property type="protein sequence ID" value="MBS8264336.1"/>
    <property type="molecule type" value="Genomic_DNA"/>
</dbReference>
<name>A0A944GXE3_9BACI</name>
<evidence type="ECO:0000256" key="3">
    <source>
        <dbReference type="ARBA" id="ARBA00023082"/>
    </source>
</evidence>
<keyword evidence="3 6" id="KW-0731">Sigma factor</keyword>
<dbReference type="NCBIfam" id="TIGR02937">
    <property type="entry name" value="sigma70-ECF"/>
    <property type="match status" value="1"/>
</dbReference>
<dbReference type="Pfam" id="PF08281">
    <property type="entry name" value="Sigma70_r4_2"/>
    <property type="match status" value="1"/>
</dbReference>
<dbReference type="GO" id="GO:0016987">
    <property type="term" value="F:sigma factor activity"/>
    <property type="evidence" value="ECO:0007669"/>
    <property type="project" value="UniProtKB-KW"/>
</dbReference>
<dbReference type="GO" id="GO:0006950">
    <property type="term" value="P:response to stress"/>
    <property type="evidence" value="ECO:0007669"/>
    <property type="project" value="UniProtKB-ARBA"/>
</dbReference>
<dbReference type="RefSeq" id="WP_213367832.1">
    <property type="nucleotide sequence ID" value="NZ_QTKX01000001.1"/>
</dbReference>
<evidence type="ECO:0000313" key="9">
    <source>
        <dbReference type="EMBL" id="MBS8264336.1"/>
    </source>
</evidence>
<proteinExistence type="inferred from homology"/>
<dbReference type="CDD" id="cd06171">
    <property type="entry name" value="Sigma70_r4"/>
    <property type="match status" value="1"/>
</dbReference>